<dbReference type="GO" id="GO:0009982">
    <property type="term" value="F:pseudouridine synthase activity"/>
    <property type="evidence" value="ECO:0007669"/>
    <property type="project" value="InterPro"/>
</dbReference>
<sequence>MKRKIVKNIKLSSFHAGSRLDIVIAKEYPEYSRTHIKKWIEKGFLTLNGKQVKPRTKIMGNEIVEIRAEEEELIKDLPEDIDIDIIFEDKDLIVVNKASNLVVHPGAGNKKGTLVNGLLAYNKNLSFLPRAGIVHRLDKNTSGLLISAKNESTYINLVRQLKERLISRKYLALVVGEPISGGKIDEALGRHPRYRTKQAVV</sequence>
<proteinExistence type="inferred from homology"/>
<evidence type="ECO:0000259" key="3">
    <source>
        <dbReference type="SMART" id="SM00363"/>
    </source>
</evidence>
<dbReference type="Pfam" id="PF01479">
    <property type="entry name" value="S4"/>
    <property type="match status" value="1"/>
</dbReference>
<protein>
    <recommendedName>
        <fullName evidence="3">RNA-binding S4 domain-containing protein</fullName>
    </recommendedName>
</protein>
<reference evidence="4" key="1">
    <citation type="submission" date="2018-05" db="EMBL/GenBank/DDBJ databases">
        <authorList>
            <person name="Lanie J.A."/>
            <person name="Ng W.-L."/>
            <person name="Kazmierczak K.M."/>
            <person name="Andrzejewski T.M."/>
            <person name="Davidsen T.M."/>
            <person name="Wayne K.J."/>
            <person name="Tettelin H."/>
            <person name="Glass J.I."/>
            <person name="Rusch D."/>
            <person name="Podicherti R."/>
            <person name="Tsui H.-C.T."/>
            <person name="Winkler M.E."/>
        </authorList>
    </citation>
    <scope>NUCLEOTIDE SEQUENCE</scope>
</reference>
<feature type="domain" description="RNA-binding S4" evidence="3">
    <location>
        <begin position="18"/>
        <end position="78"/>
    </location>
</feature>
<name>A0A383AXM9_9ZZZZ</name>
<evidence type="ECO:0000313" key="4">
    <source>
        <dbReference type="EMBL" id="SVE12289.1"/>
    </source>
</evidence>
<gene>
    <name evidence="4" type="ORF">METZ01_LOCUS465143</name>
</gene>
<evidence type="ECO:0000256" key="2">
    <source>
        <dbReference type="ARBA" id="ARBA00023235"/>
    </source>
</evidence>
<evidence type="ECO:0000256" key="1">
    <source>
        <dbReference type="ARBA" id="ARBA00010876"/>
    </source>
</evidence>
<dbReference type="PANTHER" id="PTHR21600">
    <property type="entry name" value="MITOCHONDRIAL RNA PSEUDOURIDINE SYNTHASE"/>
    <property type="match status" value="1"/>
</dbReference>
<dbReference type="SUPFAM" id="SSF55174">
    <property type="entry name" value="Alpha-L RNA-binding motif"/>
    <property type="match status" value="1"/>
</dbReference>
<keyword evidence="2" id="KW-0413">Isomerase</keyword>
<dbReference type="GO" id="GO:0000455">
    <property type="term" value="P:enzyme-directed rRNA pseudouridine synthesis"/>
    <property type="evidence" value="ECO:0007669"/>
    <property type="project" value="TreeGrafter"/>
</dbReference>
<dbReference type="EMBL" id="UINC01195634">
    <property type="protein sequence ID" value="SVE12289.1"/>
    <property type="molecule type" value="Genomic_DNA"/>
</dbReference>
<organism evidence="4">
    <name type="scientific">marine metagenome</name>
    <dbReference type="NCBI Taxonomy" id="408172"/>
    <lineage>
        <taxon>unclassified sequences</taxon>
        <taxon>metagenomes</taxon>
        <taxon>ecological metagenomes</taxon>
    </lineage>
</organism>
<feature type="non-terminal residue" evidence="4">
    <location>
        <position position="201"/>
    </location>
</feature>
<dbReference type="CDD" id="cd02869">
    <property type="entry name" value="PseudoU_synth_RluA_like"/>
    <property type="match status" value="1"/>
</dbReference>
<dbReference type="SUPFAM" id="SSF55120">
    <property type="entry name" value="Pseudouridine synthase"/>
    <property type="match status" value="1"/>
</dbReference>
<comment type="similarity">
    <text evidence="1">Belongs to the pseudouridine synthase RluA family.</text>
</comment>
<dbReference type="PROSITE" id="PS50889">
    <property type="entry name" value="S4"/>
    <property type="match status" value="1"/>
</dbReference>
<dbReference type="InterPro" id="IPR020103">
    <property type="entry name" value="PsdUridine_synth_cat_dom_sf"/>
</dbReference>
<dbReference type="InterPro" id="IPR050188">
    <property type="entry name" value="RluA_PseudoU_synthase"/>
</dbReference>
<dbReference type="SMART" id="SM00363">
    <property type="entry name" value="S4"/>
    <property type="match status" value="1"/>
</dbReference>
<dbReference type="InterPro" id="IPR002942">
    <property type="entry name" value="S4_RNA-bd"/>
</dbReference>
<dbReference type="InterPro" id="IPR036986">
    <property type="entry name" value="S4_RNA-bd_sf"/>
</dbReference>
<dbReference type="GO" id="GO:0003723">
    <property type="term" value="F:RNA binding"/>
    <property type="evidence" value="ECO:0007669"/>
    <property type="project" value="InterPro"/>
</dbReference>
<accession>A0A383AXM9</accession>
<dbReference type="Gene3D" id="3.10.290.10">
    <property type="entry name" value="RNA-binding S4 domain"/>
    <property type="match status" value="1"/>
</dbReference>
<dbReference type="Gene3D" id="3.30.2350.10">
    <property type="entry name" value="Pseudouridine synthase"/>
    <property type="match status" value="1"/>
</dbReference>
<dbReference type="CDD" id="cd00165">
    <property type="entry name" value="S4"/>
    <property type="match status" value="1"/>
</dbReference>
<dbReference type="InterPro" id="IPR006145">
    <property type="entry name" value="PsdUridine_synth_RsuA/RluA"/>
</dbReference>
<dbReference type="PANTHER" id="PTHR21600:SF44">
    <property type="entry name" value="RIBOSOMAL LARGE SUBUNIT PSEUDOURIDINE SYNTHASE D"/>
    <property type="match status" value="1"/>
</dbReference>
<dbReference type="AlphaFoldDB" id="A0A383AXM9"/>
<dbReference type="Pfam" id="PF00849">
    <property type="entry name" value="PseudoU_synth_2"/>
    <property type="match status" value="1"/>
</dbReference>